<dbReference type="EMBL" id="GBRH01222640">
    <property type="protein sequence ID" value="JAD75255.1"/>
    <property type="molecule type" value="Transcribed_RNA"/>
</dbReference>
<evidence type="ECO:0000313" key="1">
    <source>
        <dbReference type="EMBL" id="JAD75255.1"/>
    </source>
</evidence>
<accession>A0A0A9CPD6</accession>
<reference evidence="1" key="2">
    <citation type="journal article" date="2015" name="Data Brief">
        <title>Shoot transcriptome of the giant reed, Arundo donax.</title>
        <authorList>
            <person name="Barrero R.A."/>
            <person name="Guerrero F.D."/>
            <person name="Moolhuijzen P."/>
            <person name="Goolsby J.A."/>
            <person name="Tidwell J."/>
            <person name="Bellgard S.E."/>
            <person name="Bellgard M.I."/>
        </authorList>
    </citation>
    <scope>NUCLEOTIDE SEQUENCE</scope>
    <source>
        <tissue evidence="1">Shoot tissue taken approximately 20 cm above the soil surface</tissue>
    </source>
</reference>
<proteinExistence type="predicted"/>
<dbReference type="AlphaFoldDB" id="A0A0A9CPD6"/>
<name>A0A0A9CPD6_ARUDO</name>
<reference evidence="1" key="1">
    <citation type="submission" date="2014-09" db="EMBL/GenBank/DDBJ databases">
        <authorList>
            <person name="Magalhaes I.L.F."/>
            <person name="Oliveira U."/>
            <person name="Santos F.R."/>
            <person name="Vidigal T.H.D.A."/>
            <person name="Brescovit A.D."/>
            <person name="Santos A.J."/>
        </authorList>
    </citation>
    <scope>NUCLEOTIDE SEQUENCE</scope>
    <source>
        <tissue evidence="1">Shoot tissue taken approximately 20 cm above the soil surface</tissue>
    </source>
</reference>
<protein>
    <submittedName>
        <fullName evidence="1">Uncharacterized protein</fullName>
    </submittedName>
</protein>
<sequence>MHLGRWLVPCRRAPITVREREARVLRHGGDDGLLVEALPEINDLLLQPDNLLLEDCNFGEKLQCLRRKVRWEARQSTQRPGERPL</sequence>
<organism evidence="1">
    <name type="scientific">Arundo donax</name>
    <name type="common">Giant reed</name>
    <name type="synonym">Donax arundinaceus</name>
    <dbReference type="NCBI Taxonomy" id="35708"/>
    <lineage>
        <taxon>Eukaryota</taxon>
        <taxon>Viridiplantae</taxon>
        <taxon>Streptophyta</taxon>
        <taxon>Embryophyta</taxon>
        <taxon>Tracheophyta</taxon>
        <taxon>Spermatophyta</taxon>
        <taxon>Magnoliopsida</taxon>
        <taxon>Liliopsida</taxon>
        <taxon>Poales</taxon>
        <taxon>Poaceae</taxon>
        <taxon>PACMAD clade</taxon>
        <taxon>Arundinoideae</taxon>
        <taxon>Arundineae</taxon>
        <taxon>Arundo</taxon>
    </lineage>
</organism>